<reference evidence="2" key="1">
    <citation type="journal article" date="2021" name="Proc. Natl. Acad. Sci. U.S.A.">
        <title>A Catalog of Tens of Thousands of Viruses from Human Metagenomes Reveals Hidden Associations with Chronic Diseases.</title>
        <authorList>
            <person name="Tisza M.J."/>
            <person name="Buck C.B."/>
        </authorList>
    </citation>
    <scope>NUCLEOTIDE SEQUENCE</scope>
    <source>
        <strain evidence="2">CtXof7</strain>
    </source>
</reference>
<dbReference type="InterPro" id="IPR010982">
    <property type="entry name" value="Lambda_DNA-bd_dom_sf"/>
</dbReference>
<dbReference type="CDD" id="cd00093">
    <property type="entry name" value="HTH_XRE"/>
    <property type="match status" value="1"/>
</dbReference>
<dbReference type="InterPro" id="IPR001387">
    <property type="entry name" value="Cro/C1-type_HTH"/>
</dbReference>
<dbReference type="EMBL" id="BK032594">
    <property type="protein sequence ID" value="DAF50206.1"/>
    <property type="molecule type" value="Genomic_DNA"/>
</dbReference>
<organism evidence="2">
    <name type="scientific">Siphoviridae sp. ctXof7</name>
    <dbReference type="NCBI Taxonomy" id="2827888"/>
    <lineage>
        <taxon>Viruses</taxon>
        <taxon>Duplodnaviria</taxon>
        <taxon>Heunggongvirae</taxon>
        <taxon>Uroviricota</taxon>
        <taxon>Caudoviricetes</taxon>
    </lineage>
</organism>
<dbReference type="Pfam" id="PF01381">
    <property type="entry name" value="HTH_3"/>
    <property type="match status" value="1"/>
</dbReference>
<dbReference type="InterPro" id="IPR027910">
    <property type="entry name" value="YdiL_sf"/>
</dbReference>
<dbReference type="SUPFAM" id="SSF47413">
    <property type="entry name" value="lambda repressor-like DNA-binding domains"/>
    <property type="match status" value="1"/>
</dbReference>
<evidence type="ECO:0000259" key="1">
    <source>
        <dbReference type="PROSITE" id="PS50943"/>
    </source>
</evidence>
<feature type="domain" description="HTH cro/C1-type" evidence="1">
    <location>
        <begin position="11"/>
        <end position="46"/>
    </location>
</feature>
<dbReference type="PROSITE" id="PS50943">
    <property type="entry name" value="HTH_CROC1"/>
    <property type="match status" value="1"/>
</dbReference>
<name>A0A8S5SGX1_9CAUD</name>
<evidence type="ECO:0000313" key="2">
    <source>
        <dbReference type="EMBL" id="DAF50206.1"/>
    </source>
</evidence>
<sequence length="137" mass="15221">MPRNPLTPVGLRCRREALGLSRADLAEILDVNEGTIRSWEIAKSEPRDPLGVHMALGALEDAALECLDELLAPIEDQDETVRSLPTALIAYSTQADYEQHTRWAHRLPLAAYRACVGRAFQLLSDDDIPVEIVSPYD</sequence>
<accession>A0A8S5SGX1</accession>
<protein>
    <submittedName>
        <fullName evidence="2">Helix-turn-helix domain protein</fullName>
    </submittedName>
</protein>
<proteinExistence type="predicted"/>
<dbReference type="GO" id="GO:0003677">
    <property type="term" value="F:DNA binding"/>
    <property type="evidence" value="ECO:0007669"/>
    <property type="project" value="InterPro"/>
</dbReference>
<dbReference type="Gene3D" id="1.10.3100.10">
    <property type="entry name" value="Putative cytoplasmic protein"/>
    <property type="match status" value="1"/>
</dbReference>